<evidence type="ECO:0000256" key="4">
    <source>
        <dbReference type="ARBA" id="ARBA00023136"/>
    </source>
</evidence>
<dbReference type="GO" id="GO:1990961">
    <property type="term" value="P:xenobiotic detoxification by transmembrane export across the plasma membrane"/>
    <property type="evidence" value="ECO:0007669"/>
    <property type="project" value="TreeGrafter"/>
</dbReference>
<keyword evidence="4 5" id="KW-0472">Membrane</keyword>
<dbReference type="FunCoup" id="K0KK31">
    <property type="interactions" value="17"/>
</dbReference>
<accession>K0KK31</accession>
<dbReference type="GO" id="GO:0005886">
    <property type="term" value="C:plasma membrane"/>
    <property type="evidence" value="ECO:0007669"/>
    <property type="project" value="TreeGrafter"/>
</dbReference>
<evidence type="ECO:0000313" key="8">
    <source>
        <dbReference type="Proteomes" id="UP000009328"/>
    </source>
</evidence>
<dbReference type="PANTHER" id="PTHR23502:SF23">
    <property type="entry name" value="FLUCONAZOLE RESISTANCE PROTEIN 1"/>
    <property type="match status" value="1"/>
</dbReference>
<feature type="transmembrane region" description="Helical" evidence="5">
    <location>
        <begin position="490"/>
        <end position="511"/>
    </location>
</feature>
<dbReference type="Gene3D" id="1.20.1250.20">
    <property type="entry name" value="MFS general substrate transporter like domains"/>
    <property type="match status" value="1"/>
</dbReference>
<feature type="transmembrane region" description="Helical" evidence="5">
    <location>
        <begin position="204"/>
        <end position="229"/>
    </location>
</feature>
<dbReference type="eggNOG" id="KOG0255">
    <property type="taxonomic scope" value="Eukaryota"/>
</dbReference>
<feature type="transmembrane region" description="Helical" evidence="5">
    <location>
        <begin position="423"/>
        <end position="444"/>
    </location>
</feature>
<dbReference type="CDD" id="cd17323">
    <property type="entry name" value="MFS_Tpo1_MDR_like"/>
    <property type="match status" value="1"/>
</dbReference>
<reference evidence="7 8" key="1">
    <citation type="journal article" date="2012" name="Eukaryot. Cell">
        <title>Draft genome sequence of Wickerhamomyces ciferrii NRRL Y-1031 F-60-10.</title>
        <authorList>
            <person name="Schneider J."/>
            <person name="Andrea H."/>
            <person name="Blom J."/>
            <person name="Jaenicke S."/>
            <person name="Ruckert C."/>
            <person name="Schorsch C."/>
            <person name="Szczepanowski R."/>
            <person name="Farwick M."/>
            <person name="Goesmann A."/>
            <person name="Puhler A."/>
            <person name="Schaffer S."/>
            <person name="Tauch A."/>
            <person name="Kohler T."/>
            <person name="Brinkrolf K."/>
        </authorList>
    </citation>
    <scope>NUCLEOTIDE SEQUENCE [LARGE SCALE GENOMIC DNA]</scope>
    <source>
        <strain evidence="8">ATCC 14091 / BCRC 22168 / CBS 111 / JCM 3599 / NBRC 0793 / NRRL Y-1031 F-60-10</strain>
    </source>
</reference>
<dbReference type="GO" id="GO:0015244">
    <property type="term" value="F:fluconazole transmembrane transporter activity"/>
    <property type="evidence" value="ECO:0007669"/>
    <property type="project" value="TreeGrafter"/>
</dbReference>
<evidence type="ECO:0000256" key="3">
    <source>
        <dbReference type="ARBA" id="ARBA00022989"/>
    </source>
</evidence>
<organism evidence="7 8">
    <name type="scientific">Wickerhamomyces ciferrii (strain ATCC 14091 / BCRC 22168 / CBS 111 / JCM 3599 / NBRC 0793 / NRRL Y-1031 F-60-10)</name>
    <name type="common">Yeast</name>
    <name type="synonym">Pichia ciferrii</name>
    <dbReference type="NCBI Taxonomy" id="1206466"/>
    <lineage>
        <taxon>Eukaryota</taxon>
        <taxon>Fungi</taxon>
        <taxon>Dikarya</taxon>
        <taxon>Ascomycota</taxon>
        <taxon>Saccharomycotina</taxon>
        <taxon>Saccharomycetes</taxon>
        <taxon>Phaffomycetales</taxon>
        <taxon>Wickerhamomycetaceae</taxon>
        <taxon>Wickerhamomyces</taxon>
    </lineage>
</organism>
<feature type="transmembrane region" description="Helical" evidence="5">
    <location>
        <begin position="352"/>
        <end position="369"/>
    </location>
</feature>
<feature type="transmembrane region" description="Helical" evidence="5">
    <location>
        <begin position="110"/>
        <end position="133"/>
    </location>
</feature>
<feature type="transmembrane region" description="Helical" evidence="5">
    <location>
        <begin position="235"/>
        <end position="255"/>
    </location>
</feature>
<evidence type="ECO:0000256" key="5">
    <source>
        <dbReference type="SAM" id="Phobius"/>
    </source>
</evidence>
<comment type="caution">
    <text evidence="7">The sequence shown here is derived from an EMBL/GenBank/DDBJ whole genome shotgun (WGS) entry which is preliminary data.</text>
</comment>
<dbReference type="PROSITE" id="PS50850">
    <property type="entry name" value="MFS"/>
    <property type="match status" value="1"/>
</dbReference>
<evidence type="ECO:0000259" key="6">
    <source>
        <dbReference type="PROSITE" id="PS50850"/>
    </source>
</evidence>
<dbReference type="InterPro" id="IPR020846">
    <property type="entry name" value="MFS_dom"/>
</dbReference>
<dbReference type="PANTHER" id="PTHR23502">
    <property type="entry name" value="MAJOR FACILITATOR SUPERFAMILY"/>
    <property type="match status" value="1"/>
</dbReference>
<dbReference type="InParanoid" id="K0KK31"/>
<feature type="transmembrane region" description="Helical" evidence="5">
    <location>
        <begin position="176"/>
        <end position="197"/>
    </location>
</feature>
<dbReference type="STRING" id="1206466.K0KK31"/>
<dbReference type="SUPFAM" id="SSF103473">
    <property type="entry name" value="MFS general substrate transporter"/>
    <property type="match status" value="1"/>
</dbReference>
<keyword evidence="3 5" id="KW-1133">Transmembrane helix</keyword>
<feature type="transmembrane region" description="Helical" evidence="5">
    <location>
        <begin position="313"/>
        <end position="332"/>
    </location>
</feature>
<sequence length="551" mass="61843">MAHNYISKFEVFLRNTVFGRFVYSLSRGKYFKSAEEYADYQVPSKYLDLESKEPILVDWDSEDDPQNPQNWPLSLRLFFVLLNSFICLTVYIASAIYTPGIEQIEKDLDISSTVATLPLSLFVIGYGIGPLIFGPLTENAKIGRMPVYFWTIFMFIILQIPTALVKNIEGFCVLRFITGLFVAAPIGVGPAAIADVIPMAYVPFAITFWSVFSVSGPALGPLIGAIFTVKATWRWVFWFLVILNGVGLALMAFFFPEPSSKALLYKKALILRKKTGNENITSSGEIELKHMSTKEVIIDTLWRPFEISIKEPVVLLIHLYISLMYAITYLWFEAFPIVFFQTKKFTLVTMGVTYICIFVGCVIGASVYIPWSYKIFTKPMLNNEMISPEVFLPLTIVGSIIMPIGMFIFGWTSSPEINWFPPILGATLFVFGSFFVFQTLFNYLSMSFFRFLASVFSGNAAIRSIFGGVFPLFGSALFKNTGSERFPVGWGSSILGFIFIGMIAIPVLFYFNGPKLRARSKYAGLGDMGDMDVDTQPEPISDGKESIISHV</sequence>
<feature type="transmembrane region" description="Helical" evidence="5">
    <location>
        <begin position="145"/>
        <end position="164"/>
    </location>
</feature>
<dbReference type="Pfam" id="PF07690">
    <property type="entry name" value="MFS_1"/>
    <property type="match status" value="1"/>
</dbReference>
<proteinExistence type="predicted"/>
<dbReference type="InterPro" id="IPR011701">
    <property type="entry name" value="MFS"/>
</dbReference>
<evidence type="ECO:0000256" key="1">
    <source>
        <dbReference type="ARBA" id="ARBA00004141"/>
    </source>
</evidence>
<dbReference type="EMBL" id="CAIF01000029">
    <property type="protein sequence ID" value="CCH41819.1"/>
    <property type="molecule type" value="Genomic_DNA"/>
</dbReference>
<evidence type="ECO:0000256" key="2">
    <source>
        <dbReference type="ARBA" id="ARBA00022692"/>
    </source>
</evidence>
<dbReference type="HOGENOM" id="CLU_008455_11_1_1"/>
<feature type="transmembrane region" description="Helical" evidence="5">
    <location>
        <begin position="451"/>
        <end position="478"/>
    </location>
</feature>
<feature type="transmembrane region" description="Helical" evidence="5">
    <location>
        <begin position="77"/>
        <end position="98"/>
    </location>
</feature>
<evidence type="ECO:0000313" key="7">
    <source>
        <dbReference type="EMBL" id="CCH41819.1"/>
    </source>
</evidence>
<dbReference type="InterPro" id="IPR036259">
    <property type="entry name" value="MFS_trans_sf"/>
</dbReference>
<feature type="domain" description="Major facilitator superfamily (MFS) profile" evidence="6">
    <location>
        <begin position="79"/>
        <end position="518"/>
    </location>
</feature>
<dbReference type="AlphaFoldDB" id="K0KK31"/>
<keyword evidence="8" id="KW-1185">Reference proteome</keyword>
<keyword evidence="2 5" id="KW-0812">Transmembrane</keyword>
<gene>
    <name evidence="7" type="primary">CHR2</name>
    <name evidence="7" type="ORF">BN7_1358</name>
</gene>
<protein>
    <submittedName>
        <fullName evidence="7">Cycloheximide resistance protein</fullName>
    </submittedName>
</protein>
<feature type="transmembrane region" description="Helical" evidence="5">
    <location>
        <begin position="390"/>
        <end position="411"/>
    </location>
</feature>
<name>K0KK31_WICCF</name>
<dbReference type="FunFam" id="1.20.1250.20:FF:000011">
    <property type="entry name" value="MFS multidrug transporter, putative"/>
    <property type="match status" value="1"/>
</dbReference>
<comment type="subcellular location">
    <subcellularLocation>
        <location evidence="1">Membrane</location>
        <topology evidence="1">Multi-pass membrane protein</topology>
    </subcellularLocation>
</comment>
<dbReference type="Proteomes" id="UP000009328">
    <property type="component" value="Unassembled WGS sequence"/>
</dbReference>